<keyword evidence="4" id="KW-1185">Reference proteome</keyword>
<dbReference type="Proteomes" id="UP001152622">
    <property type="component" value="Chromosome 14"/>
</dbReference>
<comment type="caution">
    <text evidence="3">The sequence shown here is derived from an EMBL/GenBank/DDBJ whole genome shotgun (WGS) entry which is preliminary data.</text>
</comment>
<evidence type="ECO:0000313" key="4">
    <source>
        <dbReference type="Proteomes" id="UP001152622"/>
    </source>
</evidence>
<dbReference type="EMBL" id="JAINUF010000014">
    <property type="protein sequence ID" value="KAJ8342570.1"/>
    <property type="molecule type" value="Genomic_DNA"/>
</dbReference>
<dbReference type="Gene3D" id="2.40.70.10">
    <property type="entry name" value="Acid Proteases"/>
    <property type="match status" value="1"/>
</dbReference>
<keyword evidence="1" id="KW-0378">Hydrolase</keyword>
<dbReference type="GO" id="GO:0006508">
    <property type="term" value="P:proteolysis"/>
    <property type="evidence" value="ECO:0007669"/>
    <property type="project" value="InterPro"/>
</dbReference>
<dbReference type="SUPFAM" id="SSF50630">
    <property type="entry name" value="Acid proteases"/>
    <property type="match status" value="1"/>
</dbReference>
<dbReference type="InterPro" id="IPR001995">
    <property type="entry name" value="Peptidase_A2_cat"/>
</dbReference>
<protein>
    <recommendedName>
        <fullName evidence="2">Peptidase A2 domain-containing protein</fullName>
    </recommendedName>
</protein>
<organism evidence="3 4">
    <name type="scientific">Synaphobranchus kaupii</name>
    <name type="common">Kaup's arrowtooth eel</name>
    <dbReference type="NCBI Taxonomy" id="118154"/>
    <lineage>
        <taxon>Eukaryota</taxon>
        <taxon>Metazoa</taxon>
        <taxon>Chordata</taxon>
        <taxon>Craniata</taxon>
        <taxon>Vertebrata</taxon>
        <taxon>Euteleostomi</taxon>
        <taxon>Actinopterygii</taxon>
        <taxon>Neopterygii</taxon>
        <taxon>Teleostei</taxon>
        <taxon>Anguilliformes</taxon>
        <taxon>Synaphobranchidae</taxon>
        <taxon>Synaphobranchus</taxon>
    </lineage>
</organism>
<dbReference type="PROSITE" id="PS00141">
    <property type="entry name" value="ASP_PROTEASE"/>
    <property type="match status" value="1"/>
</dbReference>
<accession>A0A9Q1IJ74</accession>
<evidence type="ECO:0000256" key="1">
    <source>
        <dbReference type="ARBA" id="ARBA00022801"/>
    </source>
</evidence>
<dbReference type="GO" id="GO:0004190">
    <property type="term" value="F:aspartic-type endopeptidase activity"/>
    <property type="evidence" value="ECO:0007669"/>
    <property type="project" value="InterPro"/>
</dbReference>
<gene>
    <name evidence="3" type="ORF">SKAU_G00324980</name>
</gene>
<dbReference type="AlphaFoldDB" id="A0A9Q1IJ74"/>
<feature type="domain" description="Peptidase A2" evidence="2">
    <location>
        <begin position="10"/>
        <end position="97"/>
    </location>
</feature>
<dbReference type="InterPro" id="IPR021109">
    <property type="entry name" value="Peptidase_aspartic_dom_sf"/>
</dbReference>
<name>A0A9Q1IJ74_SYNKA</name>
<evidence type="ECO:0000259" key="2">
    <source>
        <dbReference type="PROSITE" id="PS50175"/>
    </source>
</evidence>
<dbReference type="CDD" id="cd00303">
    <property type="entry name" value="retropepsin_like"/>
    <property type="match status" value="1"/>
</dbReference>
<evidence type="ECO:0000313" key="3">
    <source>
        <dbReference type="EMBL" id="KAJ8342570.1"/>
    </source>
</evidence>
<dbReference type="InterPro" id="IPR001969">
    <property type="entry name" value="Aspartic_peptidase_AS"/>
</dbReference>
<reference evidence="3" key="1">
    <citation type="journal article" date="2023" name="Science">
        <title>Genome structures resolve the early diversification of teleost fishes.</title>
        <authorList>
            <person name="Parey E."/>
            <person name="Louis A."/>
            <person name="Montfort J."/>
            <person name="Bouchez O."/>
            <person name="Roques C."/>
            <person name="Iampietro C."/>
            <person name="Lluch J."/>
            <person name="Castinel A."/>
            <person name="Donnadieu C."/>
            <person name="Desvignes T."/>
            <person name="Floi Bucao C."/>
            <person name="Jouanno E."/>
            <person name="Wen M."/>
            <person name="Mejri S."/>
            <person name="Dirks R."/>
            <person name="Jansen H."/>
            <person name="Henkel C."/>
            <person name="Chen W.J."/>
            <person name="Zahm M."/>
            <person name="Cabau C."/>
            <person name="Klopp C."/>
            <person name="Thompson A.W."/>
            <person name="Robinson-Rechavi M."/>
            <person name="Braasch I."/>
            <person name="Lecointre G."/>
            <person name="Bobe J."/>
            <person name="Postlethwait J.H."/>
            <person name="Berthelot C."/>
            <person name="Roest Crollius H."/>
            <person name="Guiguen Y."/>
        </authorList>
    </citation>
    <scope>NUCLEOTIDE SEQUENCE</scope>
    <source>
        <strain evidence="3">WJC10195</strain>
    </source>
</reference>
<sequence length="319" mass="35561">MLQLDQTFKVEALLDTGAEISLMTHTLFEAMQRTRERTGHTLQLKESELNFRAYGSNQPQKLKGVIELPLTFEGLSITHPLYVASHDQPILLIGMDLLSRLKPIMDCDKDILWGHKPEADHYVHGPTKAICACTLGWVFPDSHEAGSNPDALIIKSPMPPDDRNYPTLQEAQYVFGPETVAPISTDMLPTDNSSVTIGTSELRNTQREADTPPFPQPPAQVDVVTRSSAKAPDPHNPPNSNRITLITPEAHNDLVQAQEKDQALTHLIRIPQDTTSVTDSGDLIDDAYFQALWKQKEWLSLRDGLLTPPMENHQDATRP</sequence>
<dbReference type="PROSITE" id="PS50175">
    <property type="entry name" value="ASP_PROT_RETROV"/>
    <property type="match status" value="1"/>
</dbReference>
<proteinExistence type="predicted"/>